<dbReference type="EMBL" id="JAYMGO010000001">
    <property type="protein sequence ID" value="KAL1282882.1"/>
    <property type="molecule type" value="Genomic_DNA"/>
</dbReference>
<reference evidence="2 3" key="1">
    <citation type="submission" date="2023-09" db="EMBL/GenBank/DDBJ databases">
        <authorList>
            <person name="Wang M."/>
        </authorList>
    </citation>
    <scope>NUCLEOTIDE SEQUENCE [LARGE SCALE GENOMIC DNA]</scope>
    <source>
        <strain evidence="2">GT-2023</strain>
        <tissue evidence="2">Liver</tissue>
    </source>
</reference>
<name>A0ABR3P185_9TELE</name>
<keyword evidence="3" id="KW-1185">Reference proteome</keyword>
<keyword evidence="1" id="KW-0812">Transmembrane</keyword>
<proteinExistence type="predicted"/>
<organism evidence="2 3">
    <name type="scientific">Cirrhinus molitorella</name>
    <name type="common">mud carp</name>
    <dbReference type="NCBI Taxonomy" id="172907"/>
    <lineage>
        <taxon>Eukaryota</taxon>
        <taxon>Metazoa</taxon>
        <taxon>Chordata</taxon>
        <taxon>Craniata</taxon>
        <taxon>Vertebrata</taxon>
        <taxon>Euteleostomi</taxon>
        <taxon>Actinopterygii</taxon>
        <taxon>Neopterygii</taxon>
        <taxon>Teleostei</taxon>
        <taxon>Ostariophysi</taxon>
        <taxon>Cypriniformes</taxon>
        <taxon>Cyprinidae</taxon>
        <taxon>Labeoninae</taxon>
        <taxon>Labeonini</taxon>
        <taxon>Cirrhinus</taxon>
    </lineage>
</organism>
<evidence type="ECO:0000313" key="3">
    <source>
        <dbReference type="Proteomes" id="UP001558613"/>
    </source>
</evidence>
<sequence>MEPMKAVRTDDCLLVWASNVIFSATFLSPRRPRPLYQFRRQPLTFHRFSTTLSHPPTPGPADLLMGRNMGFLAVGRRVDPHQVRRVRVTHLSSALGYLSNCSHPDSMHQ</sequence>
<feature type="transmembrane region" description="Helical" evidence="1">
    <location>
        <begin position="13"/>
        <end position="30"/>
    </location>
</feature>
<keyword evidence="1" id="KW-1133">Transmembrane helix</keyword>
<protein>
    <submittedName>
        <fullName evidence="2">Uncharacterized protein</fullName>
    </submittedName>
</protein>
<accession>A0ABR3P185</accession>
<evidence type="ECO:0000256" key="1">
    <source>
        <dbReference type="SAM" id="Phobius"/>
    </source>
</evidence>
<comment type="caution">
    <text evidence="2">The sequence shown here is derived from an EMBL/GenBank/DDBJ whole genome shotgun (WGS) entry which is preliminary data.</text>
</comment>
<evidence type="ECO:0000313" key="2">
    <source>
        <dbReference type="EMBL" id="KAL1282882.1"/>
    </source>
</evidence>
<keyword evidence="1" id="KW-0472">Membrane</keyword>
<gene>
    <name evidence="2" type="ORF">QQF64_001685</name>
</gene>
<dbReference type="Proteomes" id="UP001558613">
    <property type="component" value="Unassembled WGS sequence"/>
</dbReference>